<evidence type="ECO:0000313" key="4">
    <source>
        <dbReference type="Proteomes" id="UP000663722"/>
    </source>
</evidence>
<feature type="domain" description="SHOCT" evidence="2">
    <location>
        <begin position="155"/>
        <end position="182"/>
    </location>
</feature>
<sequence>MSSLTDLKDRIDTKTLNMVLLTFATGGIYTILWLYRNYSIIDEITETKTINDTFVIWIAVCVGLGSLFGSSYDQALMIIGGILSIASTVLYIVCAFKMKTCLQNYVLNKFKMEFPMNGFYTFIFSIFYINYCINDLGKLESRQRVKSSEYENIAQQLEKLAELKEKGIINEEEFNSQKAKLLNGNV</sequence>
<keyword evidence="4" id="KW-1185">Reference proteome</keyword>
<dbReference type="RefSeq" id="WP_207681932.1">
    <property type="nucleotide sequence ID" value="NZ_CP061800.1"/>
</dbReference>
<feature type="transmembrane region" description="Helical" evidence="1">
    <location>
        <begin position="75"/>
        <end position="93"/>
    </location>
</feature>
<dbReference type="Pfam" id="PF09851">
    <property type="entry name" value="SHOCT"/>
    <property type="match status" value="1"/>
</dbReference>
<dbReference type="AlphaFoldDB" id="A0A975GLW2"/>
<dbReference type="EMBL" id="CP061800">
    <property type="protein sequence ID" value="QTA86187.1"/>
    <property type="molecule type" value="Genomic_DNA"/>
</dbReference>
<evidence type="ECO:0000313" key="3">
    <source>
        <dbReference type="EMBL" id="QTA86187.1"/>
    </source>
</evidence>
<dbReference type="KEGG" id="dmm:dnm_022080"/>
<dbReference type="Proteomes" id="UP000663722">
    <property type="component" value="Chromosome"/>
</dbReference>
<organism evidence="3 4">
    <name type="scientific">Desulfonema magnum</name>
    <dbReference type="NCBI Taxonomy" id="45655"/>
    <lineage>
        <taxon>Bacteria</taxon>
        <taxon>Pseudomonadati</taxon>
        <taxon>Thermodesulfobacteriota</taxon>
        <taxon>Desulfobacteria</taxon>
        <taxon>Desulfobacterales</taxon>
        <taxon>Desulfococcaceae</taxon>
        <taxon>Desulfonema</taxon>
    </lineage>
</organism>
<keyword evidence="1" id="KW-0472">Membrane</keyword>
<evidence type="ECO:0000256" key="1">
    <source>
        <dbReference type="SAM" id="Phobius"/>
    </source>
</evidence>
<reference evidence="3" key="1">
    <citation type="journal article" date="2021" name="Microb. Physiol.">
        <title>Proteogenomic Insights into the Physiology of Marine, Sulfate-Reducing, Filamentous Desulfonema limicola and Desulfonema magnum.</title>
        <authorList>
            <person name="Schnaars V."/>
            <person name="Wohlbrand L."/>
            <person name="Scheve S."/>
            <person name="Hinrichs C."/>
            <person name="Reinhardt R."/>
            <person name="Rabus R."/>
        </authorList>
    </citation>
    <scope>NUCLEOTIDE SEQUENCE</scope>
    <source>
        <strain evidence="3">4be13</strain>
    </source>
</reference>
<proteinExistence type="predicted"/>
<protein>
    <recommendedName>
        <fullName evidence="2">SHOCT domain-containing protein</fullName>
    </recommendedName>
</protein>
<feature type="transmembrane region" description="Helical" evidence="1">
    <location>
        <begin position="20"/>
        <end position="38"/>
    </location>
</feature>
<feature type="transmembrane region" description="Helical" evidence="1">
    <location>
        <begin position="114"/>
        <end position="131"/>
    </location>
</feature>
<keyword evidence="1" id="KW-0812">Transmembrane</keyword>
<gene>
    <name evidence="3" type="ORF">dnm_022080</name>
</gene>
<evidence type="ECO:0000259" key="2">
    <source>
        <dbReference type="Pfam" id="PF09851"/>
    </source>
</evidence>
<accession>A0A975GLW2</accession>
<keyword evidence="1" id="KW-1133">Transmembrane helix</keyword>
<name>A0A975GLW2_9BACT</name>
<dbReference type="InterPro" id="IPR018649">
    <property type="entry name" value="SHOCT"/>
</dbReference>
<feature type="transmembrane region" description="Helical" evidence="1">
    <location>
        <begin position="50"/>
        <end position="69"/>
    </location>
</feature>